<comment type="subcellular location">
    <subcellularLocation>
        <location evidence="2">Cytoplasm</location>
    </subcellularLocation>
    <subcellularLocation>
        <location evidence="1">Membrane</location>
        <topology evidence="1">Single-pass membrane protein</topology>
    </subcellularLocation>
</comment>
<keyword evidence="4 9" id="KW-0812">Transmembrane</keyword>
<evidence type="ECO:0000256" key="5">
    <source>
        <dbReference type="ARBA" id="ARBA00022989"/>
    </source>
</evidence>
<comment type="caution">
    <text evidence="10">The sequence shown here is derived from an EMBL/GenBank/DDBJ whole genome shotgun (WGS) entry which is preliminary data.</text>
</comment>
<organism evidence="10 11">
    <name type="scientific">Coilia grayii</name>
    <name type="common">Gray's grenadier anchovy</name>
    <dbReference type="NCBI Taxonomy" id="363190"/>
    <lineage>
        <taxon>Eukaryota</taxon>
        <taxon>Metazoa</taxon>
        <taxon>Chordata</taxon>
        <taxon>Craniata</taxon>
        <taxon>Vertebrata</taxon>
        <taxon>Euteleostomi</taxon>
        <taxon>Actinopterygii</taxon>
        <taxon>Neopterygii</taxon>
        <taxon>Teleostei</taxon>
        <taxon>Clupei</taxon>
        <taxon>Clupeiformes</taxon>
        <taxon>Clupeoidei</taxon>
        <taxon>Engraulidae</taxon>
        <taxon>Coilinae</taxon>
        <taxon>Coilia</taxon>
    </lineage>
</organism>
<evidence type="ECO:0000256" key="8">
    <source>
        <dbReference type="SAM" id="MobiDB-lite"/>
    </source>
</evidence>
<evidence type="ECO:0000256" key="6">
    <source>
        <dbReference type="ARBA" id="ARBA00023054"/>
    </source>
</evidence>
<feature type="compositionally biased region" description="Polar residues" evidence="8">
    <location>
        <begin position="1"/>
        <end position="21"/>
    </location>
</feature>
<dbReference type="Pfam" id="PF05781">
    <property type="entry name" value="MRVI1"/>
    <property type="match status" value="1"/>
</dbReference>
<sequence length="420" mass="47631">MNVQRQNSTVKSLSLSNTGLSSEEDSDEDALQEELIASLNQLSILERLGPTSEEMTEGEVESAFSQLALAFRCDQYTLDQRLQTEEHARNKAEENLHLELQRGKEAIEALKGMCLDRERFKALQKLDFTLDILAGTVDQVARTAEVLGAVHQEAKVSRAVELMLAHVENLRQRHERHSAELEETRKLINSTASYDQPLPDFRGESFFLFSPFVLDTLILLSCAFVALLFSFVQEIKKPKDKDGMNEGTLEEKVTQRHAVQLQSTEPKAAANPKMEDVERVPGEDSCKHHTSPVEGATELTQAPSDAPTACPLPSAVYKHDEVNPSMPYRPPAQRVIRRRQKSRTELDGFSSRGRRERHGHGDCDTNAPSPFTRIFGRQHLPVHWLYHCRWILTCVYVTVLVSIILLAIFFWFVRTPVLWM</sequence>
<feature type="region of interest" description="Disordered" evidence="8">
    <location>
        <begin position="1"/>
        <end position="30"/>
    </location>
</feature>
<evidence type="ECO:0008006" key="12">
    <source>
        <dbReference type="Google" id="ProtNLM"/>
    </source>
</evidence>
<dbReference type="AlphaFoldDB" id="A0ABD1KVY3"/>
<reference evidence="10 11" key="1">
    <citation type="submission" date="2024-09" db="EMBL/GenBank/DDBJ databases">
        <title>A chromosome-level genome assembly of Gray's grenadier anchovy, Coilia grayii.</title>
        <authorList>
            <person name="Fu Z."/>
        </authorList>
    </citation>
    <scope>NUCLEOTIDE SEQUENCE [LARGE SCALE GENOMIC DNA]</scope>
    <source>
        <strain evidence="10">G4</strain>
        <tissue evidence="10">Muscle</tissue>
    </source>
</reference>
<keyword evidence="11" id="KW-1185">Reference proteome</keyword>
<dbReference type="GO" id="GO:0016020">
    <property type="term" value="C:membrane"/>
    <property type="evidence" value="ECO:0007669"/>
    <property type="project" value="UniProtKB-SubCell"/>
</dbReference>
<evidence type="ECO:0000256" key="2">
    <source>
        <dbReference type="ARBA" id="ARBA00004496"/>
    </source>
</evidence>
<name>A0ABD1KVY3_9TELE</name>
<feature type="region of interest" description="Disordered" evidence="8">
    <location>
        <begin position="321"/>
        <end position="363"/>
    </location>
</feature>
<feature type="compositionally biased region" description="Basic and acidic residues" evidence="8">
    <location>
        <begin position="273"/>
        <end position="287"/>
    </location>
</feature>
<protein>
    <recommendedName>
        <fullName evidence="12">Lymphoid-restricted membrane protein-like</fullName>
    </recommendedName>
</protein>
<dbReference type="InterPro" id="IPR008677">
    <property type="entry name" value="MRVI1"/>
</dbReference>
<proteinExistence type="predicted"/>
<dbReference type="Proteomes" id="UP001591681">
    <property type="component" value="Unassembled WGS sequence"/>
</dbReference>
<gene>
    <name evidence="10" type="ORF">ACEWY4_000198</name>
</gene>
<keyword evidence="3" id="KW-0963">Cytoplasm</keyword>
<evidence type="ECO:0000256" key="3">
    <source>
        <dbReference type="ARBA" id="ARBA00022490"/>
    </source>
</evidence>
<evidence type="ECO:0000256" key="9">
    <source>
        <dbReference type="SAM" id="Phobius"/>
    </source>
</evidence>
<accession>A0ABD1KVY3</accession>
<keyword evidence="6" id="KW-0175">Coiled coil</keyword>
<feature type="region of interest" description="Disordered" evidence="8">
    <location>
        <begin position="252"/>
        <end position="306"/>
    </location>
</feature>
<evidence type="ECO:0000313" key="11">
    <source>
        <dbReference type="Proteomes" id="UP001591681"/>
    </source>
</evidence>
<evidence type="ECO:0000313" key="10">
    <source>
        <dbReference type="EMBL" id="KAL2103330.1"/>
    </source>
</evidence>
<keyword evidence="5 9" id="KW-1133">Transmembrane helix</keyword>
<feature type="transmembrane region" description="Helical" evidence="9">
    <location>
        <begin position="206"/>
        <end position="232"/>
    </location>
</feature>
<dbReference type="GO" id="GO:0005737">
    <property type="term" value="C:cytoplasm"/>
    <property type="evidence" value="ECO:0007669"/>
    <property type="project" value="UniProtKB-SubCell"/>
</dbReference>
<feature type="transmembrane region" description="Helical" evidence="9">
    <location>
        <begin position="390"/>
        <end position="413"/>
    </location>
</feature>
<evidence type="ECO:0000256" key="4">
    <source>
        <dbReference type="ARBA" id="ARBA00022692"/>
    </source>
</evidence>
<dbReference type="PANTHER" id="PTHR15352:SF4">
    <property type="entry name" value="LYMPHOID-RESTRICTED MEMBRANE PROTEIN-LIKE ISOFORM X1"/>
    <property type="match status" value="1"/>
</dbReference>
<evidence type="ECO:0000256" key="7">
    <source>
        <dbReference type="ARBA" id="ARBA00023136"/>
    </source>
</evidence>
<keyword evidence="7 9" id="KW-0472">Membrane</keyword>
<dbReference type="PANTHER" id="PTHR15352">
    <property type="entry name" value="LYMPHOID-RESTRICTED MEMBRANE PROTEIN, JAW1"/>
    <property type="match status" value="1"/>
</dbReference>
<dbReference type="EMBL" id="JBHFQA010000001">
    <property type="protein sequence ID" value="KAL2103330.1"/>
    <property type="molecule type" value="Genomic_DNA"/>
</dbReference>
<evidence type="ECO:0000256" key="1">
    <source>
        <dbReference type="ARBA" id="ARBA00004167"/>
    </source>
</evidence>